<dbReference type="SUPFAM" id="SSF56235">
    <property type="entry name" value="N-terminal nucleophile aminohydrolases (Ntn hydrolases)"/>
    <property type="match status" value="1"/>
</dbReference>
<evidence type="ECO:0008006" key="3">
    <source>
        <dbReference type="Google" id="ProtNLM"/>
    </source>
</evidence>
<dbReference type="PANTHER" id="PTHR43881:SF1">
    <property type="entry name" value="GAMMA-GLUTAMYLTRANSPEPTIDASE (AFU_ORTHOLOGUE AFUA_4G13580)"/>
    <property type="match status" value="1"/>
</dbReference>
<evidence type="ECO:0000256" key="1">
    <source>
        <dbReference type="SAM" id="MobiDB-lite"/>
    </source>
</evidence>
<proteinExistence type="predicted"/>
<feature type="non-terminal residue" evidence="2">
    <location>
        <position position="1"/>
    </location>
</feature>
<evidence type="ECO:0000313" key="2">
    <source>
        <dbReference type="EMBL" id="GAH87943.1"/>
    </source>
</evidence>
<gene>
    <name evidence="2" type="ORF">S03H2_65608</name>
</gene>
<dbReference type="InterPro" id="IPR052896">
    <property type="entry name" value="GGT-like_enzyme"/>
</dbReference>
<protein>
    <recommendedName>
        <fullName evidence="3">Gamma-glutamyltransferase</fullName>
    </recommendedName>
</protein>
<name>X1L184_9ZZZZ</name>
<organism evidence="2">
    <name type="scientific">marine sediment metagenome</name>
    <dbReference type="NCBI Taxonomy" id="412755"/>
    <lineage>
        <taxon>unclassified sequences</taxon>
        <taxon>metagenomes</taxon>
        <taxon>ecological metagenomes</taxon>
    </lineage>
</organism>
<dbReference type="InterPro" id="IPR029055">
    <property type="entry name" value="Ntn_hydrolases_N"/>
</dbReference>
<dbReference type="Pfam" id="PF01019">
    <property type="entry name" value="G_glu_transpept"/>
    <property type="match status" value="1"/>
</dbReference>
<comment type="caution">
    <text evidence="2">The sequence shown here is derived from an EMBL/GenBank/DDBJ whole genome shotgun (WGS) entry which is preliminary data.</text>
</comment>
<dbReference type="PANTHER" id="PTHR43881">
    <property type="entry name" value="GAMMA-GLUTAMYLTRANSPEPTIDASE (AFU_ORTHOLOGUE AFUA_4G13580)"/>
    <property type="match status" value="1"/>
</dbReference>
<feature type="compositionally biased region" description="Basic and acidic residues" evidence="1">
    <location>
        <begin position="166"/>
        <end position="180"/>
    </location>
</feature>
<dbReference type="Gene3D" id="3.60.20.40">
    <property type="match status" value="1"/>
</dbReference>
<accession>X1L184</accession>
<dbReference type="PRINTS" id="PR01210">
    <property type="entry name" value="GGTRANSPTASE"/>
</dbReference>
<dbReference type="AlphaFoldDB" id="X1L184"/>
<dbReference type="EMBL" id="BARU01042743">
    <property type="protein sequence ID" value="GAH87943.1"/>
    <property type="molecule type" value="Genomic_DNA"/>
</dbReference>
<dbReference type="InterPro" id="IPR043137">
    <property type="entry name" value="GGT_ssub_C"/>
</dbReference>
<sequence>NIPVDMLLSKEHAGHCREKIDSNKAMLPSIPSSYAGDSDTVYVTAVDENSNAVSFISSIYLPFGSGMVVDGTGIVLQNRGKSFSLDPNHFNKIEPHKRPMHTIIPGMVFKDGNFLMSFGVMGGDMQPQGHVQFLINLIDFKMNLQEAVDAPRIRHMGGNGSLSRRWNAERDRIRPPEKRPPYPSINASGQPSRWGSGDLLG</sequence>
<reference evidence="2" key="1">
    <citation type="journal article" date="2014" name="Front. Microbiol.">
        <title>High frequency of phylogenetically diverse reductive dehalogenase-homologous genes in deep subseafloor sedimentary metagenomes.</title>
        <authorList>
            <person name="Kawai M."/>
            <person name="Futagami T."/>
            <person name="Toyoda A."/>
            <person name="Takaki Y."/>
            <person name="Nishi S."/>
            <person name="Hori S."/>
            <person name="Arai W."/>
            <person name="Tsubouchi T."/>
            <person name="Morono Y."/>
            <person name="Uchiyama I."/>
            <person name="Ito T."/>
            <person name="Fujiyama A."/>
            <person name="Inagaki F."/>
            <person name="Takami H."/>
        </authorList>
    </citation>
    <scope>NUCLEOTIDE SEQUENCE</scope>
    <source>
        <strain evidence="2">Expedition CK06-06</strain>
    </source>
</reference>
<feature type="region of interest" description="Disordered" evidence="1">
    <location>
        <begin position="154"/>
        <end position="201"/>
    </location>
</feature>